<feature type="transmembrane region" description="Helical" evidence="4">
    <location>
        <begin position="392"/>
        <end position="409"/>
    </location>
</feature>
<dbReference type="EMBL" id="QWGB01000005">
    <property type="protein sequence ID" value="RIJ24023.1"/>
    <property type="molecule type" value="Genomic_DNA"/>
</dbReference>
<feature type="transmembrane region" description="Helical" evidence="4">
    <location>
        <begin position="326"/>
        <end position="343"/>
    </location>
</feature>
<protein>
    <submittedName>
        <fullName evidence="6">MFS transporter</fullName>
    </submittedName>
</protein>
<evidence type="ECO:0000313" key="6">
    <source>
        <dbReference type="EMBL" id="RIJ24023.1"/>
    </source>
</evidence>
<keyword evidence="1 4" id="KW-0812">Transmembrane</keyword>
<name>A0A399QZ50_9PROT</name>
<dbReference type="OrthoDB" id="65739at2"/>
<feature type="transmembrane region" description="Helical" evidence="4">
    <location>
        <begin position="117"/>
        <end position="137"/>
    </location>
</feature>
<feature type="transmembrane region" description="Helical" evidence="4">
    <location>
        <begin position="20"/>
        <end position="42"/>
    </location>
</feature>
<evidence type="ECO:0000256" key="3">
    <source>
        <dbReference type="ARBA" id="ARBA00023136"/>
    </source>
</evidence>
<accession>A0A399QZ50</accession>
<keyword evidence="7" id="KW-1185">Reference proteome</keyword>
<dbReference type="PROSITE" id="PS50850">
    <property type="entry name" value="MFS"/>
    <property type="match status" value="1"/>
</dbReference>
<dbReference type="Pfam" id="PF07690">
    <property type="entry name" value="MFS_1"/>
    <property type="match status" value="1"/>
</dbReference>
<dbReference type="Gene3D" id="1.20.1250.20">
    <property type="entry name" value="MFS general substrate transporter like domains"/>
    <property type="match status" value="1"/>
</dbReference>
<dbReference type="InterPro" id="IPR020846">
    <property type="entry name" value="MFS_dom"/>
</dbReference>
<keyword evidence="2 4" id="KW-1133">Transmembrane helix</keyword>
<feature type="transmembrane region" description="Helical" evidence="4">
    <location>
        <begin position="158"/>
        <end position="179"/>
    </location>
</feature>
<reference evidence="6 7" key="1">
    <citation type="submission" date="2018-08" db="EMBL/GenBank/DDBJ databases">
        <title>Henriciella mobilis sp. nov., isolated from seawater.</title>
        <authorList>
            <person name="Cheng H."/>
            <person name="Wu Y.-H."/>
            <person name="Xu X.-W."/>
            <person name="Guo L.-L."/>
        </authorList>
    </citation>
    <scope>NUCLEOTIDE SEQUENCE [LARGE SCALE GENOMIC DNA]</scope>
    <source>
        <strain evidence="6 7">CCUG66934</strain>
    </source>
</reference>
<dbReference type="AlphaFoldDB" id="A0A399QZ50"/>
<evidence type="ECO:0000256" key="1">
    <source>
        <dbReference type="ARBA" id="ARBA00022692"/>
    </source>
</evidence>
<dbReference type="PANTHER" id="PTHR23546:SF1">
    <property type="entry name" value="MEMBRANE PROTEIN"/>
    <property type="match status" value="1"/>
</dbReference>
<evidence type="ECO:0000259" key="5">
    <source>
        <dbReference type="PROSITE" id="PS50850"/>
    </source>
</evidence>
<dbReference type="InterPro" id="IPR036259">
    <property type="entry name" value="MFS_trans_sf"/>
</dbReference>
<organism evidence="6 7">
    <name type="scientific">Henriciella barbarensis</name>
    <dbReference type="NCBI Taxonomy" id="86342"/>
    <lineage>
        <taxon>Bacteria</taxon>
        <taxon>Pseudomonadati</taxon>
        <taxon>Pseudomonadota</taxon>
        <taxon>Alphaproteobacteria</taxon>
        <taxon>Hyphomonadales</taxon>
        <taxon>Hyphomonadaceae</taxon>
        <taxon>Henriciella</taxon>
    </lineage>
</organism>
<feature type="transmembrane region" description="Helical" evidence="4">
    <location>
        <begin position="363"/>
        <end position="386"/>
    </location>
</feature>
<evidence type="ECO:0000313" key="7">
    <source>
        <dbReference type="Proteomes" id="UP000265431"/>
    </source>
</evidence>
<dbReference type="PANTHER" id="PTHR23546">
    <property type="entry name" value="TRANSPORT PROTEIN"/>
    <property type="match status" value="1"/>
</dbReference>
<dbReference type="RefSeq" id="WP_119379212.1">
    <property type="nucleotide sequence ID" value="NZ_QWGB01000005.1"/>
</dbReference>
<feature type="transmembrane region" description="Helical" evidence="4">
    <location>
        <begin position="277"/>
        <end position="295"/>
    </location>
</feature>
<feature type="transmembrane region" description="Helical" evidence="4">
    <location>
        <begin position="54"/>
        <end position="74"/>
    </location>
</feature>
<sequence>MTDTPSPQLGHDRPDRRGAFRLLFFALLAVGAGNTMLVSAILPPLSRDLGLPDWMAGAIFSLSAALWAITSSFWGRKSNDWGRRPVAALGMLGFSVSMLLFGTSAALAMAGHLQSSLVIFICLLASRTLFGLLGSGTNPAAQAYIADRTSRDKRTEEIASLTSGFSFGAVAGPAFAAAAGAVFGLLTPVFMISAAAAVLSFLIYTRLPEKTAPRKEAGLKSTGKKEGDGLWRDPRVLPYLIFAVGLSVVTGVLTQTFAFAIMDKIGVDGAEAMQFTGPAYTVGAAGTLISQLVIIPRLKMTNRTLMVTGALTLSVGAFLIVPTNEFAVLVLAQFFVGIGQGLARPGFSSGASLSVGSSLQGNVAGLVISANGTGFIVSPFFGPWMYENVHQSAPFIGAGVVLVLMAFFARRVFPANQVYQDDDDQPEIYD</sequence>
<evidence type="ECO:0000256" key="2">
    <source>
        <dbReference type="ARBA" id="ARBA00022989"/>
    </source>
</evidence>
<dbReference type="SUPFAM" id="SSF103473">
    <property type="entry name" value="MFS general substrate transporter"/>
    <property type="match status" value="1"/>
</dbReference>
<feature type="domain" description="Major facilitator superfamily (MFS) profile" evidence="5">
    <location>
        <begin position="19"/>
        <end position="417"/>
    </location>
</feature>
<comment type="caution">
    <text evidence="6">The sequence shown here is derived from an EMBL/GenBank/DDBJ whole genome shotgun (WGS) entry which is preliminary data.</text>
</comment>
<proteinExistence type="predicted"/>
<dbReference type="GO" id="GO:0022857">
    <property type="term" value="F:transmembrane transporter activity"/>
    <property type="evidence" value="ECO:0007669"/>
    <property type="project" value="InterPro"/>
</dbReference>
<dbReference type="Proteomes" id="UP000265431">
    <property type="component" value="Unassembled WGS sequence"/>
</dbReference>
<dbReference type="InterPro" id="IPR011701">
    <property type="entry name" value="MFS"/>
</dbReference>
<keyword evidence="3 4" id="KW-0472">Membrane</keyword>
<evidence type="ECO:0000256" key="4">
    <source>
        <dbReference type="SAM" id="Phobius"/>
    </source>
</evidence>
<feature type="transmembrane region" description="Helical" evidence="4">
    <location>
        <begin position="185"/>
        <end position="205"/>
    </location>
</feature>
<feature type="transmembrane region" description="Helical" evidence="4">
    <location>
        <begin position="86"/>
        <end position="111"/>
    </location>
</feature>
<feature type="transmembrane region" description="Helical" evidence="4">
    <location>
        <begin position="239"/>
        <end position="262"/>
    </location>
</feature>
<gene>
    <name evidence="6" type="ORF">D1224_07200</name>
</gene>